<keyword evidence="9" id="KW-0472">Membrane</keyword>
<dbReference type="NCBIfam" id="TIGR01352">
    <property type="entry name" value="tonB_Cterm"/>
    <property type="match status" value="1"/>
</dbReference>
<organism evidence="12">
    <name type="scientific">mine drainage metagenome</name>
    <dbReference type="NCBI Taxonomy" id="410659"/>
    <lineage>
        <taxon>unclassified sequences</taxon>
        <taxon>metagenomes</taxon>
        <taxon>ecological metagenomes</taxon>
    </lineage>
</organism>
<evidence type="ECO:0000256" key="8">
    <source>
        <dbReference type="ARBA" id="ARBA00022989"/>
    </source>
</evidence>
<name>A0A1J5S9F6_9ZZZZ</name>
<dbReference type="PANTHER" id="PTHR33446">
    <property type="entry name" value="PROTEIN TONB-RELATED"/>
    <property type="match status" value="1"/>
</dbReference>
<keyword evidence="5" id="KW-0997">Cell inner membrane</keyword>
<protein>
    <submittedName>
        <fullName evidence="12">Gram-negative bacterial tonB protein</fullName>
    </submittedName>
</protein>
<dbReference type="GO" id="GO:0098797">
    <property type="term" value="C:plasma membrane protein complex"/>
    <property type="evidence" value="ECO:0007669"/>
    <property type="project" value="TreeGrafter"/>
</dbReference>
<accession>A0A1J5S9F6</accession>
<comment type="caution">
    <text evidence="12">The sequence shown here is derived from an EMBL/GenBank/DDBJ whole genome shotgun (WGS) entry which is preliminary data.</text>
</comment>
<dbReference type="SUPFAM" id="SSF74653">
    <property type="entry name" value="TolA/TonB C-terminal domain"/>
    <property type="match status" value="1"/>
</dbReference>
<dbReference type="InterPro" id="IPR037682">
    <property type="entry name" value="TonB_C"/>
</dbReference>
<evidence type="ECO:0000256" key="1">
    <source>
        <dbReference type="ARBA" id="ARBA00004383"/>
    </source>
</evidence>
<evidence type="ECO:0000256" key="9">
    <source>
        <dbReference type="ARBA" id="ARBA00023136"/>
    </source>
</evidence>
<dbReference type="GO" id="GO:0031992">
    <property type="term" value="F:energy transducer activity"/>
    <property type="evidence" value="ECO:0007669"/>
    <property type="project" value="TreeGrafter"/>
</dbReference>
<evidence type="ECO:0000256" key="10">
    <source>
        <dbReference type="SAM" id="MobiDB-lite"/>
    </source>
</evidence>
<dbReference type="InterPro" id="IPR051045">
    <property type="entry name" value="TonB-dependent_transducer"/>
</dbReference>
<feature type="region of interest" description="Disordered" evidence="10">
    <location>
        <begin position="25"/>
        <end position="55"/>
    </location>
</feature>
<keyword evidence="7" id="KW-0653">Protein transport</keyword>
<reference evidence="12" key="1">
    <citation type="submission" date="2016-10" db="EMBL/GenBank/DDBJ databases">
        <title>Sequence of Gallionella enrichment culture.</title>
        <authorList>
            <person name="Poehlein A."/>
            <person name="Muehling M."/>
            <person name="Daniel R."/>
        </authorList>
    </citation>
    <scope>NUCLEOTIDE SEQUENCE</scope>
</reference>
<feature type="domain" description="TonB C-terminal" evidence="11">
    <location>
        <begin position="127"/>
        <end position="218"/>
    </location>
</feature>
<dbReference type="PANTHER" id="PTHR33446:SF2">
    <property type="entry name" value="PROTEIN TONB"/>
    <property type="match status" value="1"/>
</dbReference>
<proteinExistence type="inferred from homology"/>
<dbReference type="AlphaFoldDB" id="A0A1J5S9F6"/>
<dbReference type="Pfam" id="PF03544">
    <property type="entry name" value="TonB_C"/>
    <property type="match status" value="1"/>
</dbReference>
<dbReference type="GO" id="GO:0055085">
    <property type="term" value="P:transmembrane transport"/>
    <property type="evidence" value="ECO:0007669"/>
    <property type="project" value="InterPro"/>
</dbReference>
<evidence type="ECO:0000256" key="3">
    <source>
        <dbReference type="ARBA" id="ARBA00022448"/>
    </source>
</evidence>
<dbReference type="GO" id="GO:0015031">
    <property type="term" value="P:protein transport"/>
    <property type="evidence" value="ECO:0007669"/>
    <property type="project" value="UniProtKB-KW"/>
</dbReference>
<evidence type="ECO:0000256" key="7">
    <source>
        <dbReference type="ARBA" id="ARBA00022927"/>
    </source>
</evidence>
<comment type="similarity">
    <text evidence="2">Belongs to the TonB family.</text>
</comment>
<dbReference type="InterPro" id="IPR006260">
    <property type="entry name" value="TonB/TolA_C"/>
</dbReference>
<evidence type="ECO:0000256" key="4">
    <source>
        <dbReference type="ARBA" id="ARBA00022475"/>
    </source>
</evidence>
<evidence type="ECO:0000256" key="5">
    <source>
        <dbReference type="ARBA" id="ARBA00022519"/>
    </source>
</evidence>
<evidence type="ECO:0000313" key="12">
    <source>
        <dbReference type="EMBL" id="OIR04563.1"/>
    </source>
</evidence>
<comment type="subcellular location">
    <subcellularLocation>
        <location evidence="1">Cell inner membrane</location>
        <topology evidence="1">Single-pass membrane protein</topology>
        <orientation evidence="1">Periplasmic side</orientation>
    </subcellularLocation>
</comment>
<keyword evidence="4" id="KW-1003">Cell membrane</keyword>
<dbReference type="PROSITE" id="PS52015">
    <property type="entry name" value="TONB_CTD"/>
    <property type="match status" value="1"/>
</dbReference>
<evidence type="ECO:0000259" key="11">
    <source>
        <dbReference type="PROSITE" id="PS52015"/>
    </source>
</evidence>
<dbReference type="EMBL" id="MLJW01000056">
    <property type="protein sequence ID" value="OIR04563.1"/>
    <property type="molecule type" value="Genomic_DNA"/>
</dbReference>
<keyword evidence="8" id="KW-1133">Transmembrane helix</keyword>
<dbReference type="Gene3D" id="3.30.1150.10">
    <property type="match status" value="1"/>
</dbReference>
<evidence type="ECO:0000256" key="6">
    <source>
        <dbReference type="ARBA" id="ARBA00022692"/>
    </source>
</evidence>
<sequence>MVIPKIQFDAIKKPAILQVEFVKKTEPAPVAPPAPEPVKPKAEPKLKPKPIEKPLPSKTIIKDEPILHSPPPPSEVIAVAPKVDAVPSPMPPTPIAPPTPPAPTILPEPIKPAITTDKVDMEAARGKYSNTLWGAIGKYKQYPRIAQMRGWQGEAIVELLLDGNGKLKSKKIIQSSGHEVLDKQALEMVEKAVPYPAPPEALRGNSFTITVPIPFKLE</sequence>
<evidence type="ECO:0000256" key="2">
    <source>
        <dbReference type="ARBA" id="ARBA00006555"/>
    </source>
</evidence>
<keyword evidence="6" id="KW-0812">Transmembrane</keyword>
<feature type="compositionally biased region" description="Basic and acidic residues" evidence="10">
    <location>
        <begin position="38"/>
        <end position="52"/>
    </location>
</feature>
<keyword evidence="3" id="KW-0813">Transport</keyword>
<gene>
    <name evidence="12" type="ORF">GALL_132330</name>
</gene>